<evidence type="ECO:0000313" key="2">
    <source>
        <dbReference type="Proteomes" id="UP000281549"/>
    </source>
</evidence>
<dbReference type="AlphaFoldDB" id="A0A4P9YPE1"/>
<name>A0A4P9YPE1_ROZAC</name>
<proteinExistence type="predicted"/>
<dbReference type="Proteomes" id="UP000281549">
    <property type="component" value="Unassembled WGS sequence"/>
</dbReference>
<protein>
    <submittedName>
        <fullName evidence="1">Uncharacterized protein</fullName>
    </submittedName>
</protein>
<gene>
    <name evidence="1" type="ORF">ROZALSC1DRAFT_20779</name>
</gene>
<reference evidence="2" key="1">
    <citation type="journal article" date="2018" name="Nat. Microbiol.">
        <title>Leveraging single-cell genomics to expand the fungal tree of life.</title>
        <authorList>
            <person name="Ahrendt S.R."/>
            <person name="Quandt C.A."/>
            <person name="Ciobanu D."/>
            <person name="Clum A."/>
            <person name="Salamov A."/>
            <person name="Andreopoulos B."/>
            <person name="Cheng J.F."/>
            <person name="Woyke T."/>
            <person name="Pelin A."/>
            <person name="Henrissat B."/>
            <person name="Reynolds N.K."/>
            <person name="Benny G.L."/>
            <person name="Smith M.E."/>
            <person name="James T.Y."/>
            <person name="Grigoriev I.V."/>
        </authorList>
    </citation>
    <scope>NUCLEOTIDE SEQUENCE [LARGE SCALE GENOMIC DNA]</scope>
    <source>
        <strain evidence="2">CSF55</strain>
    </source>
</reference>
<sequence length="154" mass="17460">MQRSLDLVVSSALFSVFVEHLEFWIAIQAHNSLKTVHSDFKLVNFDSSDSNFNKPIIELNVKRKNAGAIRPVDGPPVAVLGTDTLLIALFYGNVDRDVNRKNDVCQGMKVGVRSERKEKRLDQESEILKKLFCEKVRIDGYRVDWKIGVIVGED</sequence>
<dbReference type="EMBL" id="ML004984">
    <property type="protein sequence ID" value="RKP21132.1"/>
    <property type="molecule type" value="Genomic_DNA"/>
</dbReference>
<evidence type="ECO:0000313" key="1">
    <source>
        <dbReference type="EMBL" id="RKP21132.1"/>
    </source>
</evidence>
<organism evidence="1 2">
    <name type="scientific">Rozella allomycis (strain CSF55)</name>
    <dbReference type="NCBI Taxonomy" id="988480"/>
    <lineage>
        <taxon>Eukaryota</taxon>
        <taxon>Fungi</taxon>
        <taxon>Fungi incertae sedis</taxon>
        <taxon>Cryptomycota</taxon>
        <taxon>Cryptomycota incertae sedis</taxon>
        <taxon>Rozella</taxon>
    </lineage>
</organism>
<accession>A0A4P9YPE1</accession>